<dbReference type="AlphaFoldDB" id="A0A803YQJ3"/>
<dbReference type="Proteomes" id="UP000001645">
    <property type="component" value="Chromosome 11"/>
</dbReference>
<keyword evidence="3" id="KW-1185">Reference proteome</keyword>
<feature type="transmembrane region" description="Helical" evidence="1">
    <location>
        <begin position="37"/>
        <end position="60"/>
    </location>
</feature>
<evidence type="ECO:0000256" key="1">
    <source>
        <dbReference type="SAM" id="Phobius"/>
    </source>
</evidence>
<protein>
    <submittedName>
        <fullName evidence="2">Uncharacterized protein</fullName>
    </submittedName>
</protein>
<dbReference type="InParanoid" id="A0A803YQJ3"/>
<dbReference type="Ensembl" id="ENSMGAT00000030795.1">
    <property type="protein sequence ID" value="ENSMGAP00000034041.1"/>
    <property type="gene ID" value="ENSMGAG00000019383.1"/>
</dbReference>
<organism evidence="2 3">
    <name type="scientific">Meleagris gallopavo</name>
    <name type="common">Wild turkey</name>
    <dbReference type="NCBI Taxonomy" id="9103"/>
    <lineage>
        <taxon>Eukaryota</taxon>
        <taxon>Metazoa</taxon>
        <taxon>Chordata</taxon>
        <taxon>Craniata</taxon>
        <taxon>Vertebrata</taxon>
        <taxon>Euteleostomi</taxon>
        <taxon>Archelosauria</taxon>
        <taxon>Archosauria</taxon>
        <taxon>Dinosauria</taxon>
        <taxon>Saurischia</taxon>
        <taxon>Theropoda</taxon>
        <taxon>Coelurosauria</taxon>
        <taxon>Aves</taxon>
        <taxon>Neognathae</taxon>
        <taxon>Galloanserae</taxon>
        <taxon>Galliformes</taxon>
        <taxon>Phasianidae</taxon>
        <taxon>Meleagridinae</taxon>
        <taxon>Meleagris</taxon>
    </lineage>
</organism>
<keyword evidence="1" id="KW-1133">Transmembrane helix</keyword>
<accession>A0A803YQJ3</accession>
<reference evidence="2 3" key="1">
    <citation type="journal article" date="2010" name="PLoS Biol.">
        <title>Multi-platform next-generation sequencing of the domestic turkey (Meleagris gallopavo): genome assembly and analysis.</title>
        <authorList>
            <person name="Dalloul R.A."/>
            <person name="Long J.A."/>
            <person name="Zimin A.V."/>
            <person name="Aslam L."/>
            <person name="Beal K."/>
            <person name="Blomberg L.A."/>
            <person name="Bouffard P."/>
            <person name="Burt D.W."/>
            <person name="Crasta O."/>
            <person name="Crooijmans R.P."/>
            <person name="Cooper K."/>
            <person name="Coulombe R.A."/>
            <person name="De S."/>
            <person name="Delany M.E."/>
            <person name="Dodgson J.B."/>
            <person name="Dong J.J."/>
            <person name="Evans C."/>
            <person name="Frederickson K.M."/>
            <person name="Flicek P."/>
            <person name="Florea L."/>
            <person name="Folkerts O."/>
            <person name="Groenen M.A."/>
            <person name="Harkins T.T."/>
            <person name="Herrero J."/>
            <person name="Hoffmann S."/>
            <person name="Megens H.J."/>
            <person name="Jiang A."/>
            <person name="de Jong P."/>
            <person name="Kaiser P."/>
            <person name="Kim H."/>
            <person name="Kim K.W."/>
            <person name="Kim S."/>
            <person name="Langenberger D."/>
            <person name="Lee M.K."/>
            <person name="Lee T."/>
            <person name="Mane S."/>
            <person name="Marcais G."/>
            <person name="Marz M."/>
            <person name="McElroy A.P."/>
            <person name="Modise T."/>
            <person name="Nefedov M."/>
            <person name="Notredame C."/>
            <person name="Paton I.R."/>
            <person name="Payne W.S."/>
            <person name="Pertea G."/>
            <person name="Prickett D."/>
            <person name="Puiu D."/>
            <person name="Qioa D."/>
            <person name="Raineri E."/>
            <person name="Ruffier M."/>
            <person name="Salzberg S.L."/>
            <person name="Schatz M.C."/>
            <person name="Scheuring C."/>
            <person name="Schmidt C.J."/>
            <person name="Schroeder S."/>
            <person name="Searle S.M."/>
            <person name="Smith E.J."/>
            <person name="Smith J."/>
            <person name="Sonstegard T.S."/>
            <person name="Stadler P.F."/>
            <person name="Tafer H."/>
            <person name="Tu Z.J."/>
            <person name="Van Tassell C.P."/>
            <person name="Vilella A.J."/>
            <person name="Williams K.P."/>
            <person name="Yorke J.A."/>
            <person name="Zhang L."/>
            <person name="Zhang H.B."/>
            <person name="Zhang X."/>
            <person name="Zhang Y."/>
            <person name="Reed K.M."/>
        </authorList>
    </citation>
    <scope>NUCLEOTIDE SEQUENCE [LARGE SCALE GENOMIC DNA]</scope>
</reference>
<reference evidence="2" key="2">
    <citation type="submission" date="2025-08" db="UniProtKB">
        <authorList>
            <consortium name="Ensembl"/>
        </authorList>
    </citation>
    <scope>IDENTIFICATION</scope>
</reference>
<keyword evidence="1" id="KW-0472">Membrane</keyword>
<sequence length="72" mass="8168">DTSKCPIFVGVTSTNGDLKGFIDQNQSPTKGKRILPAYVSLLYFSCGMVNVLFTSAFLYFQKYYALILFYVY</sequence>
<evidence type="ECO:0000313" key="3">
    <source>
        <dbReference type="Proteomes" id="UP000001645"/>
    </source>
</evidence>
<reference evidence="2" key="3">
    <citation type="submission" date="2025-09" db="UniProtKB">
        <authorList>
            <consortium name="Ensembl"/>
        </authorList>
    </citation>
    <scope>IDENTIFICATION</scope>
</reference>
<proteinExistence type="predicted"/>
<keyword evidence="1" id="KW-0812">Transmembrane</keyword>
<evidence type="ECO:0000313" key="2">
    <source>
        <dbReference type="Ensembl" id="ENSMGAP00000034041.1"/>
    </source>
</evidence>
<name>A0A803YQJ3_MELGA</name>